<dbReference type="CDD" id="cd17324">
    <property type="entry name" value="MFS_NepI_like"/>
    <property type="match status" value="1"/>
</dbReference>
<feature type="transmembrane region" description="Helical" evidence="6">
    <location>
        <begin position="159"/>
        <end position="180"/>
    </location>
</feature>
<dbReference type="GO" id="GO:0005886">
    <property type="term" value="C:plasma membrane"/>
    <property type="evidence" value="ECO:0007669"/>
    <property type="project" value="UniProtKB-SubCell"/>
</dbReference>
<keyword evidence="4 6" id="KW-1133">Transmembrane helix</keyword>
<feature type="transmembrane region" description="Helical" evidence="6">
    <location>
        <begin position="243"/>
        <end position="262"/>
    </location>
</feature>
<dbReference type="AlphaFoldDB" id="A7GXA3"/>
<dbReference type="PANTHER" id="PTHR43124:SF3">
    <property type="entry name" value="CHLORAMPHENICOL EFFLUX PUMP RV0191"/>
    <property type="match status" value="1"/>
</dbReference>
<feature type="transmembrane region" description="Helical" evidence="6">
    <location>
        <begin position="327"/>
        <end position="347"/>
    </location>
</feature>
<dbReference type="PROSITE" id="PS50850">
    <property type="entry name" value="MFS"/>
    <property type="match status" value="1"/>
</dbReference>
<dbReference type="PANTHER" id="PTHR43124">
    <property type="entry name" value="PURINE EFFLUX PUMP PBUE"/>
    <property type="match status" value="1"/>
</dbReference>
<dbReference type="SUPFAM" id="SSF103473">
    <property type="entry name" value="MFS general substrate transporter"/>
    <property type="match status" value="1"/>
</dbReference>
<feature type="domain" description="Major facilitator superfamily (MFS) profile" evidence="7">
    <location>
        <begin position="7"/>
        <end position="383"/>
    </location>
</feature>
<keyword evidence="3 6" id="KW-0812">Transmembrane</keyword>
<feature type="transmembrane region" description="Helical" evidence="6">
    <location>
        <begin position="301"/>
        <end position="320"/>
    </location>
</feature>
<dbReference type="KEGG" id="ccv:CCV52592_0527"/>
<dbReference type="EMBL" id="CP000767">
    <property type="protein sequence ID" value="EAU00785.1"/>
    <property type="molecule type" value="Genomic_DNA"/>
</dbReference>
<dbReference type="STRING" id="360105.CCV52592_0527"/>
<evidence type="ECO:0000256" key="6">
    <source>
        <dbReference type="SAM" id="Phobius"/>
    </source>
</evidence>
<feature type="transmembrane region" description="Helical" evidence="6">
    <location>
        <begin position="211"/>
        <end position="231"/>
    </location>
</feature>
<evidence type="ECO:0000313" key="8">
    <source>
        <dbReference type="EMBL" id="EAU00785.1"/>
    </source>
</evidence>
<gene>
    <name evidence="8" type="ORF">CCV52592_0527</name>
</gene>
<evidence type="ECO:0000256" key="5">
    <source>
        <dbReference type="ARBA" id="ARBA00023136"/>
    </source>
</evidence>
<evidence type="ECO:0000313" key="9">
    <source>
        <dbReference type="Proteomes" id="UP000006380"/>
    </source>
</evidence>
<evidence type="ECO:0000256" key="3">
    <source>
        <dbReference type="ARBA" id="ARBA00022692"/>
    </source>
</evidence>
<dbReference type="Gene3D" id="1.20.1250.20">
    <property type="entry name" value="MFS general substrate transporter like domains"/>
    <property type="match status" value="1"/>
</dbReference>
<proteinExistence type="predicted"/>
<feature type="transmembrane region" description="Helical" evidence="6">
    <location>
        <begin position="274"/>
        <end position="295"/>
    </location>
</feature>
<protein>
    <submittedName>
        <fullName evidence="8">Drug resistance transporter, Bcr/CflA family</fullName>
    </submittedName>
</protein>
<dbReference type="HOGENOM" id="CLU_001265_10_6_7"/>
<keyword evidence="5 6" id="KW-0472">Membrane</keyword>
<organism evidence="8 9">
    <name type="scientific">Campylobacter curvus (strain 525.92)</name>
    <dbReference type="NCBI Taxonomy" id="360105"/>
    <lineage>
        <taxon>Bacteria</taxon>
        <taxon>Pseudomonadati</taxon>
        <taxon>Campylobacterota</taxon>
        <taxon>Epsilonproteobacteria</taxon>
        <taxon>Campylobacterales</taxon>
        <taxon>Campylobacteraceae</taxon>
        <taxon>Campylobacter</taxon>
    </lineage>
</organism>
<comment type="subcellular location">
    <subcellularLocation>
        <location evidence="1">Cell membrane</location>
        <topology evidence="1">Multi-pass membrane protein</topology>
    </subcellularLocation>
</comment>
<dbReference type="InterPro" id="IPR011701">
    <property type="entry name" value="MFS"/>
</dbReference>
<reference evidence="8" key="1">
    <citation type="submission" date="2016-07" db="EMBL/GenBank/DDBJ databases">
        <title>Comparative genomics of the Campylobacter concisus group.</title>
        <authorList>
            <person name="Miller W.G."/>
            <person name="Yee E."/>
            <person name="Chapman M.H."/>
            <person name="Huynh S."/>
            <person name="Bono J.L."/>
            <person name="On S.L.W."/>
            <person name="StLeger J."/>
            <person name="Foster G."/>
            <person name="Parker C.T."/>
        </authorList>
    </citation>
    <scope>NUCLEOTIDE SEQUENCE</scope>
    <source>
        <strain evidence="8">525.92</strain>
    </source>
</reference>
<feature type="transmembrane region" description="Helical" evidence="6">
    <location>
        <begin position="43"/>
        <end position="61"/>
    </location>
</feature>
<evidence type="ECO:0000256" key="2">
    <source>
        <dbReference type="ARBA" id="ARBA00022475"/>
    </source>
</evidence>
<keyword evidence="2" id="KW-1003">Cell membrane</keyword>
<dbReference type="Proteomes" id="UP000006380">
    <property type="component" value="Chromosome"/>
</dbReference>
<feature type="transmembrane region" description="Helical" evidence="6">
    <location>
        <begin position="73"/>
        <end position="92"/>
    </location>
</feature>
<accession>A7GXA3</accession>
<dbReference type="OrthoDB" id="9814303at2"/>
<evidence type="ECO:0000256" key="1">
    <source>
        <dbReference type="ARBA" id="ARBA00004651"/>
    </source>
</evidence>
<dbReference type="InterPro" id="IPR036259">
    <property type="entry name" value="MFS_trans_sf"/>
</dbReference>
<keyword evidence="9" id="KW-1185">Reference proteome</keyword>
<evidence type="ECO:0000259" key="7">
    <source>
        <dbReference type="PROSITE" id="PS50850"/>
    </source>
</evidence>
<dbReference type="Pfam" id="PF07690">
    <property type="entry name" value="MFS_1"/>
    <property type="match status" value="1"/>
</dbReference>
<name>A7GXA3_CAMC5</name>
<sequence>MSSNRKLLVLISIAGIISAADNWIASLLLPSIADTFETSVTSAAAVLSAYLLPYGLLQPVYGYCSDRYGRKKILVSLMFFLALFTLFCSLSKSLSALIIFRFFTGCAAAGVIAVSLGILGDEYSEQDRQKFVGIFLGSVFLGQGLSAGLGGWIVSSWSWRASFLIFCILSAASFISLFALDVKNEQTGKKDEISFMQSLKFILKDKSLLKVYLLAFCNGIVVLGAYSFVGAYLLKKLNTENSAAGVCLMLYGIACFFAGNANRFLKNFISPDKNLILGFLASFLALCFLGSYFVFAAFAGTFLLGLGYVLVQSVLASEALRPKFGKGLSSGIIGVAIFFGGGVGTAVGGEILRHFDYRVLFLSFAVFLAVLLVFYCADLAKARKIKL</sequence>
<dbReference type="InterPro" id="IPR020846">
    <property type="entry name" value="MFS_dom"/>
</dbReference>
<dbReference type="InterPro" id="IPR050189">
    <property type="entry name" value="MFS_Efflux_Transporters"/>
</dbReference>
<feature type="transmembrane region" description="Helical" evidence="6">
    <location>
        <begin position="98"/>
        <end position="119"/>
    </location>
</feature>
<dbReference type="RefSeq" id="WP_011992020.1">
    <property type="nucleotide sequence ID" value="NC_009715.2"/>
</dbReference>
<feature type="transmembrane region" description="Helical" evidence="6">
    <location>
        <begin position="359"/>
        <end position="377"/>
    </location>
</feature>
<feature type="transmembrane region" description="Helical" evidence="6">
    <location>
        <begin position="131"/>
        <end position="153"/>
    </location>
</feature>
<dbReference type="GO" id="GO:0022857">
    <property type="term" value="F:transmembrane transporter activity"/>
    <property type="evidence" value="ECO:0007669"/>
    <property type="project" value="InterPro"/>
</dbReference>
<evidence type="ECO:0000256" key="4">
    <source>
        <dbReference type="ARBA" id="ARBA00022989"/>
    </source>
</evidence>